<sequence length="267" mass="29890">MQIAIIGADERTPALKRCLTESGIGIIEITEQNIRRLMQSQIIVLPLRALEEDGRIRGSRVKIGMVLSYAAERSVIYGGCFPEVLTRRPSGRRIRLVDYMEDEVFRNENAGLTAEGCLVEAMTKSRCCVKGRNCLVAGFGYCGRAMAKLLLSLEAEVTVYDIKEDCQRVAMEMGCSLWQENAEEQNFEWIFYMADKPCPIDTVLKWCDEKTYLWDITTGGGLPAEELEEKGIHVEHLTAVPGRILTESAGIILARMIERGAADYGRV</sequence>
<dbReference type="EMBL" id="JAJEQW010000007">
    <property type="protein sequence ID" value="MCC2242170.1"/>
    <property type="molecule type" value="Genomic_DNA"/>
</dbReference>
<organism evidence="1 2">
    <name type="scientific">Roseburia amylophila</name>
    <dbReference type="NCBI Taxonomy" id="2981794"/>
    <lineage>
        <taxon>Bacteria</taxon>
        <taxon>Bacillati</taxon>
        <taxon>Bacillota</taxon>
        <taxon>Clostridia</taxon>
        <taxon>Lachnospirales</taxon>
        <taxon>Lachnospiraceae</taxon>
        <taxon>Roseburia</taxon>
    </lineage>
</organism>
<evidence type="ECO:0000313" key="1">
    <source>
        <dbReference type="EMBL" id="MCC2242170.1"/>
    </source>
</evidence>
<dbReference type="RefSeq" id="WP_158577447.1">
    <property type="nucleotide sequence ID" value="NZ_JAJEQW010000007.1"/>
</dbReference>
<reference evidence="1" key="1">
    <citation type="submission" date="2021-10" db="EMBL/GenBank/DDBJ databases">
        <title>Anaerobic single-cell dispensing facilitates the cultivation of human gut bacteria.</title>
        <authorList>
            <person name="Afrizal A."/>
        </authorList>
    </citation>
    <scope>NUCLEOTIDE SEQUENCE</scope>
    <source>
        <strain evidence="1">CLA-AA-H204</strain>
    </source>
</reference>
<dbReference type="Gene3D" id="3.40.50.720">
    <property type="entry name" value="NAD(P)-binding Rossmann-like Domain"/>
    <property type="match status" value="2"/>
</dbReference>
<name>A0AAW4WHF6_9FIRM</name>
<evidence type="ECO:0008006" key="3">
    <source>
        <dbReference type="Google" id="ProtNLM"/>
    </source>
</evidence>
<accession>A0AAW4WHF6</accession>
<proteinExistence type="predicted"/>
<dbReference type="InterPro" id="IPR020082">
    <property type="entry name" value="S-Ado-L-homoCys_hydrolase_CS"/>
</dbReference>
<gene>
    <name evidence="1" type="ORF">LKD47_07645</name>
</gene>
<dbReference type="AlphaFoldDB" id="A0AAW4WHF6"/>
<evidence type="ECO:0000313" key="2">
    <source>
        <dbReference type="Proteomes" id="UP001198893"/>
    </source>
</evidence>
<comment type="caution">
    <text evidence="1">The sequence shown here is derived from an EMBL/GenBank/DDBJ whole genome shotgun (WGS) entry which is preliminary data.</text>
</comment>
<dbReference type="InterPro" id="IPR036291">
    <property type="entry name" value="NAD(P)-bd_dom_sf"/>
</dbReference>
<dbReference type="Proteomes" id="UP001198893">
    <property type="component" value="Unassembled WGS sequence"/>
</dbReference>
<dbReference type="PROSITE" id="PS00739">
    <property type="entry name" value="ADOHCYASE_2"/>
    <property type="match status" value="1"/>
</dbReference>
<protein>
    <recommendedName>
        <fullName evidence="3">Dipicolinate synthase</fullName>
    </recommendedName>
</protein>
<dbReference type="SUPFAM" id="SSF51735">
    <property type="entry name" value="NAD(P)-binding Rossmann-fold domains"/>
    <property type="match status" value="1"/>
</dbReference>